<evidence type="ECO:0000313" key="2">
    <source>
        <dbReference type="EMBL" id="PKY11326.1"/>
    </source>
</evidence>
<dbReference type="OrthoDB" id="5298712at2"/>
<gene>
    <name evidence="2" type="ORF">B1757_04880</name>
</gene>
<comment type="caution">
    <text evidence="2">The sequence shown here is derived from an EMBL/GenBank/DDBJ whole genome shotgun (WGS) entry which is preliminary data.</text>
</comment>
<organism evidence="2 3">
    <name type="scientific">Acidithiobacillus marinus</name>
    <dbReference type="NCBI Taxonomy" id="187490"/>
    <lineage>
        <taxon>Bacteria</taxon>
        <taxon>Pseudomonadati</taxon>
        <taxon>Pseudomonadota</taxon>
        <taxon>Acidithiobacillia</taxon>
        <taxon>Acidithiobacillales</taxon>
        <taxon>Acidithiobacillaceae</taxon>
        <taxon>Acidithiobacillus</taxon>
    </lineage>
</organism>
<accession>A0A2I1DN85</accession>
<dbReference type="Proteomes" id="UP000234329">
    <property type="component" value="Unassembled WGS sequence"/>
</dbReference>
<dbReference type="RefSeq" id="WP_101537254.1">
    <property type="nucleotide sequence ID" value="NZ_MXAV01000017.1"/>
</dbReference>
<sequence>MRHIAFFLAVFAIFFAEMGSASGEPSSMPFVAPGLWLIVSDVHTASGQHNQMRQEECWNQRGESAQASVITGQSAATTQNRVTNTTKQSTVQLHTFISPDIRMDQELIFKREDRDLRHATMTGHGDMVAPGNPMMNETFTQHGHWLAADCPAVLPAAQVRVMKSAQLPGMIALQQLAAQLKRADPHPNGP</sequence>
<protein>
    <submittedName>
        <fullName evidence="2">Uncharacterized protein</fullName>
    </submittedName>
</protein>
<dbReference type="EMBL" id="MXAV01000017">
    <property type="protein sequence ID" value="PKY11326.1"/>
    <property type="molecule type" value="Genomic_DNA"/>
</dbReference>
<keyword evidence="3" id="KW-1185">Reference proteome</keyword>
<dbReference type="InParanoid" id="A0A2I1DN85"/>
<proteinExistence type="predicted"/>
<evidence type="ECO:0000313" key="3">
    <source>
        <dbReference type="Proteomes" id="UP000234329"/>
    </source>
</evidence>
<feature type="signal peptide" evidence="1">
    <location>
        <begin position="1"/>
        <end position="23"/>
    </location>
</feature>
<reference evidence="2 3" key="1">
    <citation type="submission" date="2017-03" db="EMBL/GenBank/DDBJ databases">
        <title>Draft genime sequence of the acidophilic sulfur-oxidizing bacterium Acidithiobacillus sp. SH, isolated from seawater.</title>
        <authorList>
            <person name="Sharmin S."/>
            <person name="Tokuhisa M."/>
            <person name="Kanao T."/>
            <person name="Kamimura K."/>
        </authorList>
    </citation>
    <scope>NUCLEOTIDE SEQUENCE [LARGE SCALE GENOMIC DNA]</scope>
    <source>
        <strain evidence="2 3">SH</strain>
    </source>
</reference>
<dbReference type="AlphaFoldDB" id="A0A2I1DN85"/>
<keyword evidence="1" id="KW-0732">Signal</keyword>
<name>A0A2I1DN85_9PROT</name>
<evidence type="ECO:0000256" key="1">
    <source>
        <dbReference type="SAM" id="SignalP"/>
    </source>
</evidence>
<feature type="chain" id="PRO_5014158651" evidence="1">
    <location>
        <begin position="24"/>
        <end position="190"/>
    </location>
</feature>